<accession>A0A915L0T0</accession>
<reference evidence="3" key="1">
    <citation type="submission" date="2022-11" db="UniProtKB">
        <authorList>
            <consortium name="WormBaseParasite"/>
        </authorList>
    </citation>
    <scope>IDENTIFICATION</scope>
</reference>
<feature type="region of interest" description="Disordered" evidence="1">
    <location>
        <begin position="131"/>
        <end position="150"/>
    </location>
</feature>
<name>A0A915L0T0_ROMCU</name>
<organism evidence="2 3">
    <name type="scientific">Romanomermis culicivorax</name>
    <name type="common">Nematode worm</name>
    <dbReference type="NCBI Taxonomy" id="13658"/>
    <lineage>
        <taxon>Eukaryota</taxon>
        <taxon>Metazoa</taxon>
        <taxon>Ecdysozoa</taxon>
        <taxon>Nematoda</taxon>
        <taxon>Enoplea</taxon>
        <taxon>Dorylaimia</taxon>
        <taxon>Mermithida</taxon>
        <taxon>Mermithoidea</taxon>
        <taxon>Mermithidae</taxon>
        <taxon>Romanomermis</taxon>
    </lineage>
</organism>
<evidence type="ECO:0000313" key="3">
    <source>
        <dbReference type="WBParaSite" id="nRc.2.0.1.t44320-RA"/>
    </source>
</evidence>
<protein>
    <submittedName>
        <fullName evidence="3">Uncharacterized protein</fullName>
    </submittedName>
</protein>
<evidence type="ECO:0000313" key="2">
    <source>
        <dbReference type="Proteomes" id="UP000887565"/>
    </source>
</evidence>
<dbReference type="Proteomes" id="UP000887565">
    <property type="component" value="Unplaced"/>
</dbReference>
<sequence>MDSLIHLLRIGNGQYSITIGWCSGHKTRECEKVIADLKAWKKDCCQEKDHLSFILGLGGKFFRCCNQLVCLGFNTASFLAVLSGSMERNLEYFKMSILNFFKKVDKLTSQEAVSEPNPTEHQMDVESLLNYDDNGSMRDDSQSAEEDVVQEELSQPILKKREAKALKSPNHISILELQASQRSNKY</sequence>
<proteinExistence type="predicted"/>
<keyword evidence="2" id="KW-1185">Reference proteome</keyword>
<evidence type="ECO:0000256" key="1">
    <source>
        <dbReference type="SAM" id="MobiDB-lite"/>
    </source>
</evidence>
<dbReference type="AlphaFoldDB" id="A0A915L0T0"/>
<dbReference type="WBParaSite" id="nRc.2.0.1.t44320-RA">
    <property type="protein sequence ID" value="nRc.2.0.1.t44320-RA"/>
    <property type="gene ID" value="nRc.2.0.1.g44320"/>
</dbReference>